<dbReference type="SMART" id="SM00387">
    <property type="entry name" value="HATPase_c"/>
    <property type="match status" value="2"/>
</dbReference>
<dbReference type="PROSITE" id="PS50110">
    <property type="entry name" value="RESPONSE_REGULATORY"/>
    <property type="match status" value="2"/>
</dbReference>
<feature type="modified residue" description="4-aspartylphosphate" evidence="2">
    <location>
        <position position="1644"/>
    </location>
</feature>
<dbReference type="Gene3D" id="3.40.50.2300">
    <property type="match status" value="2"/>
</dbReference>
<dbReference type="Pfam" id="PF13188">
    <property type="entry name" value="PAS_8"/>
    <property type="match status" value="1"/>
</dbReference>
<dbReference type="InterPro" id="IPR000014">
    <property type="entry name" value="PAS"/>
</dbReference>
<evidence type="ECO:0000256" key="1">
    <source>
        <dbReference type="ARBA" id="ARBA00022553"/>
    </source>
</evidence>
<dbReference type="PANTHER" id="PTHR43547:SF2">
    <property type="entry name" value="HYBRID SIGNAL TRANSDUCTION HISTIDINE KINASE C"/>
    <property type="match status" value="1"/>
</dbReference>
<proteinExistence type="predicted"/>
<evidence type="ECO:0000313" key="7">
    <source>
        <dbReference type="Proteomes" id="UP000294933"/>
    </source>
</evidence>
<reference evidence="6 7" key="1">
    <citation type="submission" date="2018-06" db="EMBL/GenBank/DDBJ databases">
        <title>A transcriptomic atlas of mushroom development highlights an independent origin of complex multicellularity.</title>
        <authorList>
            <consortium name="DOE Joint Genome Institute"/>
            <person name="Krizsan K."/>
            <person name="Almasi E."/>
            <person name="Merenyi Z."/>
            <person name="Sahu N."/>
            <person name="Viragh M."/>
            <person name="Koszo T."/>
            <person name="Mondo S."/>
            <person name="Kiss B."/>
            <person name="Balint B."/>
            <person name="Kues U."/>
            <person name="Barry K."/>
            <person name="Hegedus J.C."/>
            <person name="Henrissat B."/>
            <person name="Johnson J."/>
            <person name="Lipzen A."/>
            <person name="Ohm R."/>
            <person name="Nagy I."/>
            <person name="Pangilinan J."/>
            <person name="Yan J."/>
            <person name="Xiong Y."/>
            <person name="Grigoriev I.V."/>
            <person name="Hibbett D.S."/>
            <person name="Nagy L.G."/>
        </authorList>
    </citation>
    <scope>NUCLEOTIDE SEQUENCE [LARGE SCALE GENOMIC DNA]</scope>
    <source>
        <strain evidence="6 7">SZMC22713</strain>
    </source>
</reference>
<dbReference type="InterPro" id="IPR035965">
    <property type="entry name" value="PAS-like_dom_sf"/>
</dbReference>
<dbReference type="Gene3D" id="3.30.565.10">
    <property type="entry name" value="Histidine kinase-like ATPase, C-terminal domain"/>
    <property type="match status" value="2"/>
</dbReference>
<dbReference type="CDD" id="cd17546">
    <property type="entry name" value="REC_hyHK_CKI1_RcsC-like"/>
    <property type="match status" value="1"/>
</dbReference>
<dbReference type="GO" id="GO:0000155">
    <property type="term" value="F:phosphorelay sensor kinase activity"/>
    <property type="evidence" value="ECO:0007669"/>
    <property type="project" value="InterPro"/>
</dbReference>
<organism evidence="6 7">
    <name type="scientific">Rickenella mellea</name>
    <dbReference type="NCBI Taxonomy" id="50990"/>
    <lineage>
        <taxon>Eukaryota</taxon>
        <taxon>Fungi</taxon>
        <taxon>Dikarya</taxon>
        <taxon>Basidiomycota</taxon>
        <taxon>Agaricomycotina</taxon>
        <taxon>Agaricomycetes</taxon>
        <taxon>Hymenochaetales</taxon>
        <taxon>Rickenellaceae</taxon>
        <taxon>Rickenella</taxon>
    </lineage>
</organism>
<dbReference type="SMART" id="SM00388">
    <property type="entry name" value="HisKA"/>
    <property type="match status" value="2"/>
</dbReference>
<gene>
    <name evidence="6" type="ORF">BD410DRAFT_792720</name>
</gene>
<evidence type="ECO:0000256" key="3">
    <source>
        <dbReference type="SAM" id="MobiDB-lite"/>
    </source>
</evidence>
<dbReference type="InterPro" id="IPR005467">
    <property type="entry name" value="His_kinase_dom"/>
</dbReference>
<dbReference type="SUPFAM" id="SSF47384">
    <property type="entry name" value="Homodimeric domain of signal transducing histidine kinase"/>
    <property type="match status" value="2"/>
</dbReference>
<feature type="compositionally biased region" description="Polar residues" evidence="3">
    <location>
        <begin position="471"/>
        <end position="532"/>
    </location>
</feature>
<dbReference type="SMART" id="SM00448">
    <property type="entry name" value="REC"/>
    <property type="match status" value="2"/>
</dbReference>
<evidence type="ECO:0000259" key="4">
    <source>
        <dbReference type="PROSITE" id="PS50109"/>
    </source>
</evidence>
<dbReference type="InterPro" id="IPR001789">
    <property type="entry name" value="Sig_transdc_resp-reg_receiver"/>
</dbReference>
<keyword evidence="7" id="KW-1185">Reference proteome</keyword>
<dbReference type="PANTHER" id="PTHR43547">
    <property type="entry name" value="TWO-COMPONENT HISTIDINE KINASE"/>
    <property type="match status" value="1"/>
</dbReference>
<dbReference type="VEuPathDB" id="FungiDB:BD410DRAFT_792720"/>
<feature type="compositionally biased region" description="Polar residues" evidence="3">
    <location>
        <begin position="962"/>
        <end position="973"/>
    </location>
</feature>
<feature type="domain" description="Response regulatory" evidence="5">
    <location>
        <begin position="989"/>
        <end position="1104"/>
    </location>
</feature>
<evidence type="ECO:0000256" key="2">
    <source>
        <dbReference type="PROSITE-ProRule" id="PRU00169"/>
    </source>
</evidence>
<dbReference type="Gene3D" id="1.10.287.130">
    <property type="match status" value="2"/>
</dbReference>
<dbReference type="InterPro" id="IPR036890">
    <property type="entry name" value="HATPase_C_sf"/>
</dbReference>
<dbReference type="InterPro" id="IPR004358">
    <property type="entry name" value="Sig_transdc_His_kin-like_C"/>
</dbReference>
<dbReference type="Pfam" id="PF00512">
    <property type="entry name" value="HisKA"/>
    <property type="match status" value="1"/>
</dbReference>
<dbReference type="SUPFAM" id="SSF55785">
    <property type="entry name" value="PYP-like sensor domain (PAS domain)"/>
    <property type="match status" value="1"/>
</dbReference>
<dbReference type="InterPro" id="IPR003661">
    <property type="entry name" value="HisK_dim/P_dom"/>
</dbReference>
<dbReference type="Proteomes" id="UP000294933">
    <property type="component" value="Unassembled WGS sequence"/>
</dbReference>
<feature type="compositionally biased region" description="Low complexity" evidence="3">
    <location>
        <begin position="540"/>
        <end position="581"/>
    </location>
</feature>
<evidence type="ECO:0000313" key="6">
    <source>
        <dbReference type="EMBL" id="TDL18928.1"/>
    </source>
</evidence>
<dbReference type="InterPro" id="IPR003594">
    <property type="entry name" value="HATPase_dom"/>
</dbReference>
<feature type="region of interest" description="Disordered" evidence="3">
    <location>
        <begin position="1244"/>
        <end position="1264"/>
    </location>
</feature>
<feature type="region of interest" description="Disordered" evidence="3">
    <location>
        <begin position="462"/>
        <end position="581"/>
    </location>
</feature>
<dbReference type="SUPFAM" id="SSF52172">
    <property type="entry name" value="CheY-like"/>
    <property type="match status" value="2"/>
</dbReference>
<dbReference type="Pfam" id="PF02518">
    <property type="entry name" value="HATPase_c"/>
    <property type="match status" value="2"/>
</dbReference>
<dbReference type="Pfam" id="PF00072">
    <property type="entry name" value="Response_reg"/>
    <property type="match status" value="2"/>
</dbReference>
<feature type="modified residue" description="4-aspartylphosphate" evidence="2">
    <location>
        <position position="1037"/>
    </location>
</feature>
<dbReference type="InterPro" id="IPR036097">
    <property type="entry name" value="HisK_dim/P_sf"/>
</dbReference>
<dbReference type="EMBL" id="ML170202">
    <property type="protein sequence ID" value="TDL18928.1"/>
    <property type="molecule type" value="Genomic_DNA"/>
</dbReference>
<dbReference type="SUPFAM" id="SSF55874">
    <property type="entry name" value="ATPase domain of HSP90 chaperone/DNA topoisomerase II/histidine kinase"/>
    <property type="match status" value="2"/>
</dbReference>
<dbReference type="STRING" id="50990.A0A4Y7PV46"/>
<dbReference type="InterPro" id="IPR011006">
    <property type="entry name" value="CheY-like_superfamily"/>
</dbReference>
<feature type="domain" description="Histidine kinase" evidence="4">
    <location>
        <begin position="697"/>
        <end position="918"/>
    </location>
</feature>
<feature type="domain" description="Histidine kinase" evidence="4">
    <location>
        <begin position="1276"/>
        <end position="1551"/>
    </location>
</feature>
<dbReference type="PRINTS" id="PR00344">
    <property type="entry name" value="BCTRLSENSOR"/>
</dbReference>
<accession>A0A4Y7PV46</accession>
<keyword evidence="1 2" id="KW-0597">Phosphoprotein</keyword>
<name>A0A4Y7PV46_9AGAM</name>
<sequence length="1714" mass="189200">MTMIHNLPYLSFVTNYPHPAFILNARKRSGNTQPSLQPVFGNLAFRSLLLGPDVEVADSGPPFLRALTSVNQAQNFALWVERAHSQISPKDETFLVELSLSWTETDQRVELELTRTLIDECLVCTSVPRTAIPRYVDAPQPPVIATGRAGRDFGMRLPDFPPPVTTRRSVYEMTPTQLSSGTNPQAAESRTSFSSLFSSGTVGMRELIDNHDWSQTPLGPRSSWPTSLRTVLSAVLTNPFPSALWWGRDLILLYNDAYAEMAGTKHPRIFAQHGSEAWAEIWDNIGPIALRVFEGEAVAKKDDLLFFNRLTDARLPEECYHSWNWLPIEQEDGKVGGFLNGTFDTTQKVVTERRMEALRGLSSNAALCRTQAEFASAILDFLNRCELEAPFAAFYFASTDGDSRAGQGSYGPRTSYIRQPIDGRPVRIKLRIAGTVGIPTPHSSVLDQYEICLDPLSPSTVPIPTKGDMSESVSALQSESETSNSPGRSLRTRTTSSNCSPDRVATNNELSDSDASTVTPLVSSPEPISSAPSLLERLSDSSVSSNSSIRTSTSASSATVTPASVTGSSHSSPTSTSDPSPRSLWPFIEAFTSRRAVHAAHLPPHITEGFAPRGWGEIAREAVVIPIAADDADVPGAVLILGLNSRRPYDDDYASWIDLTRVSLNALLTAVKGRESDALRAEQLAQLDDAKTSFFSNASHELRTPLTLISGPLQDTIALATDPLVKENLKLAQRNVTRLARLVDSLMDFSKIAANKLEGRFKPVELGSFTADLASLFRSVIEKSHIEYVVDCEVNEDKICYIDKDFWEKVVFNLIGNAFKYTLKGSINVSLEFERDHAQFHVRDTGVGIPQQDIGKVFDRFHRVDSVSRSYEGTGIGLSLTKELVRLHGGTLTVSSWPEAESAEDHGSLFTVTIPVGKDHLPPSHIMQNRDDIPASRMYARGIVDEATHWSTRAPGDDKTPSDSSDSGGNSELGSRMDPSTLFFDKNDVILLVEDSSDMRRYMKSLLAPYCKVVEAPNGQEALQILNFVKPSLILTDVMMPIVDGYELIATVRQRPDTRLIPMILVTAKEGEESRVEGLLSGADDYLGKPFNSKELIARVHLQMQLGKRRAELEAKFLERTREIHLLSDLSPVGIFRAGSDGRMLYVNPRWWEISGHRNTMSIDDWPESVTPTDNAKVLHAWHSAVNLHKSASLEFCFKNGNYAKGQFEPLITDTGECTGVIGTITDVSDQRLFEATRLAHAQEREATARRRAEEAEERRREADRRRRGQELLIDVTSHELRQPVSAILNCSSLVRTNLAILREDLGHCRTQQTPFTPSQALIEDIDDDLDALDAIYQCGLAQERIANDVLSLSRLQLEVLSIQPVECDLALEVQRIVSIFRNEVKMKRIGLDVRIGQSFETLGVDLVKADKSRFSQVITNLLSNGIKFTDTSTTRREILVTAEVSRHAPPEGGPCVPPPLENQSPIEPHVETPVYVYVAVRDSGPGLNPDDLALLFQRFQQGSNSHNVFGGSGLGLFVSRKLCDLMGGRIDVDSVYGEGATFRFYVQATTVPRHSKPLTNGYVSQDVVHLNSHATLKSPRQLHILITEDNLINQTVLNRQLRKAGCTTTLASNGLQAIDHIRAAAKRSPGGGDPRGFDAILMDCEMPVMDGLTAVREIRKLEESGEIPSRNRIFALTGNARAGQVQSIRDAGMDDVLIKPYKLEELLHKISDC</sequence>
<dbReference type="CDD" id="cd00082">
    <property type="entry name" value="HisKA"/>
    <property type="match status" value="1"/>
</dbReference>
<feature type="region of interest" description="Disordered" evidence="3">
    <location>
        <begin position="949"/>
        <end position="979"/>
    </location>
</feature>
<dbReference type="OrthoDB" id="60033at2759"/>
<dbReference type="FunFam" id="1.10.287.130:FF:000045">
    <property type="entry name" value="Two-component system sensor histidine kinase/response regulator"/>
    <property type="match status" value="1"/>
</dbReference>
<dbReference type="PROSITE" id="PS50109">
    <property type="entry name" value="HIS_KIN"/>
    <property type="match status" value="2"/>
</dbReference>
<evidence type="ECO:0008006" key="8">
    <source>
        <dbReference type="Google" id="ProtNLM"/>
    </source>
</evidence>
<dbReference type="Gene3D" id="3.30.450.20">
    <property type="entry name" value="PAS domain"/>
    <property type="match status" value="2"/>
</dbReference>
<evidence type="ECO:0000259" key="5">
    <source>
        <dbReference type="PROSITE" id="PS50110"/>
    </source>
</evidence>
<feature type="domain" description="Response regulatory" evidence="5">
    <location>
        <begin position="1584"/>
        <end position="1714"/>
    </location>
</feature>
<protein>
    <recommendedName>
        <fullName evidence="8">Histidine kinase</fullName>
    </recommendedName>
</protein>